<reference evidence="2 3" key="1">
    <citation type="submission" date="2013-10" db="EMBL/GenBank/DDBJ databases">
        <title>The Genome Sequence of Acinetobacter tjernbergiae CIP107465.</title>
        <authorList>
            <consortium name="The Broad Institute Genomics Platform"/>
            <consortium name="The Broad Institute Genome Sequencing Center for Infectious Disease"/>
            <person name="Cerqueira G."/>
            <person name="Feldgarden M."/>
            <person name="Courvalin P."/>
            <person name="Grillot-Courvalin C."/>
            <person name="Clermont D."/>
            <person name="Rocha E."/>
            <person name="Yoon E.-J."/>
            <person name="Nemec A."/>
            <person name="Young S.K."/>
            <person name="Zeng Q."/>
            <person name="Gargeya S."/>
            <person name="Fitzgerald M."/>
            <person name="Abouelleil A."/>
            <person name="Alvarado L."/>
            <person name="Berlin A.M."/>
            <person name="Chapman S.B."/>
            <person name="Gainer-Dewar J."/>
            <person name="Goldberg J."/>
            <person name="Gnerre S."/>
            <person name="Griggs A."/>
            <person name="Gujja S."/>
            <person name="Hansen M."/>
            <person name="Howarth C."/>
            <person name="Imamovic A."/>
            <person name="Ireland A."/>
            <person name="Larimer J."/>
            <person name="McCowan C."/>
            <person name="Murphy C."/>
            <person name="Pearson M."/>
            <person name="Poon T.W."/>
            <person name="Priest M."/>
            <person name="Roberts A."/>
            <person name="Saif S."/>
            <person name="Shea T."/>
            <person name="Sykes S."/>
            <person name="Wortman J."/>
            <person name="Nusbaum C."/>
            <person name="Birren B."/>
        </authorList>
    </citation>
    <scope>NUCLEOTIDE SEQUENCE [LARGE SCALE GENOMIC DNA]</scope>
    <source>
        <strain evidence="2 3">CIP 107465</strain>
    </source>
</reference>
<gene>
    <name evidence="2" type="ORF">F990_03048</name>
</gene>
<organism evidence="2 3">
    <name type="scientific">Acinetobacter tjernbergiae DSM 14971 = CIP 107465</name>
    <dbReference type="NCBI Taxonomy" id="1120928"/>
    <lineage>
        <taxon>Bacteria</taxon>
        <taxon>Pseudomonadati</taxon>
        <taxon>Pseudomonadota</taxon>
        <taxon>Gammaproteobacteria</taxon>
        <taxon>Moraxellales</taxon>
        <taxon>Moraxellaceae</taxon>
        <taxon>Acinetobacter</taxon>
    </lineage>
</organism>
<dbReference type="Proteomes" id="UP000017404">
    <property type="component" value="Unassembled WGS sequence"/>
</dbReference>
<evidence type="ECO:0000313" key="3">
    <source>
        <dbReference type="Proteomes" id="UP000017404"/>
    </source>
</evidence>
<evidence type="ECO:0000313" key="2">
    <source>
        <dbReference type="EMBL" id="ESK54003.1"/>
    </source>
</evidence>
<comment type="caution">
    <text evidence="2">The sequence shown here is derived from an EMBL/GenBank/DDBJ whole genome shotgun (WGS) entry which is preliminary data.</text>
</comment>
<protein>
    <recommendedName>
        <fullName evidence="4">Type 1 fimbrial protein</fullName>
    </recommendedName>
</protein>
<keyword evidence="1" id="KW-0732">Signal</keyword>
<dbReference type="STRING" id="202955.GCA_000759995_02050"/>
<proteinExistence type="predicted"/>
<evidence type="ECO:0008006" key="4">
    <source>
        <dbReference type="Google" id="ProtNLM"/>
    </source>
</evidence>
<feature type="signal peptide" evidence="1">
    <location>
        <begin position="1"/>
        <end position="23"/>
    </location>
</feature>
<keyword evidence="3" id="KW-1185">Reference proteome</keyword>
<feature type="chain" id="PRO_5004710059" description="Type 1 fimbrial protein" evidence="1">
    <location>
        <begin position="24"/>
        <end position="97"/>
    </location>
</feature>
<dbReference type="PATRIC" id="fig|1120928.5.peg.3083"/>
<dbReference type="eggNOG" id="ENOG5031RK6">
    <property type="taxonomic scope" value="Bacteria"/>
</dbReference>
<sequence>MYKNIYKILLGSSLIAFTSVAYSANTIQISGSIVEDTCSVNQNSHDCEILNNLRQKIETQSISGSDLTTKSQKNNTTEITIEQLSDQKSAVILATYY</sequence>
<dbReference type="RefSeq" id="WP_018678305.1">
    <property type="nucleotide sequence ID" value="NZ_AYEV01000038.1"/>
</dbReference>
<dbReference type="OrthoDB" id="6702709at2"/>
<dbReference type="AlphaFoldDB" id="V2UGY7"/>
<name>V2UGY7_9GAMM</name>
<dbReference type="EMBL" id="AYEV01000038">
    <property type="protein sequence ID" value="ESK54003.1"/>
    <property type="molecule type" value="Genomic_DNA"/>
</dbReference>
<accession>V2UGY7</accession>
<evidence type="ECO:0000256" key="1">
    <source>
        <dbReference type="SAM" id="SignalP"/>
    </source>
</evidence>